<evidence type="ECO:0000313" key="4">
    <source>
        <dbReference type="Proteomes" id="UP001631957"/>
    </source>
</evidence>
<feature type="region of interest" description="Disordered" evidence="1">
    <location>
        <begin position="54"/>
        <end position="80"/>
    </location>
</feature>
<organism evidence="3 4">
    <name type="scientific">Streptomyces niveiscabiei</name>
    <dbReference type="NCBI Taxonomy" id="164115"/>
    <lineage>
        <taxon>Bacteria</taxon>
        <taxon>Bacillati</taxon>
        <taxon>Actinomycetota</taxon>
        <taxon>Actinomycetes</taxon>
        <taxon>Kitasatosporales</taxon>
        <taxon>Streptomycetaceae</taxon>
        <taxon>Streptomyces</taxon>
    </lineage>
</organism>
<feature type="region of interest" description="Disordered" evidence="1">
    <location>
        <begin position="1"/>
        <end position="27"/>
    </location>
</feature>
<comment type="caution">
    <text evidence="3">The sequence shown here is derived from an EMBL/GenBank/DDBJ whole genome shotgun (WGS) entry which is preliminary data.</text>
</comment>
<accession>A0ABW9HQC2</accession>
<protein>
    <submittedName>
        <fullName evidence="3">DUF4157 domain-containing protein</fullName>
    </submittedName>
</protein>
<feature type="domain" description="eCIS core" evidence="2">
    <location>
        <begin position="81"/>
        <end position="152"/>
    </location>
</feature>
<feature type="compositionally biased region" description="Basic and acidic residues" evidence="1">
    <location>
        <begin position="1"/>
        <end position="15"/>
    </location>
</feature>
<evidence type="ECO:0000313" key="3">
    <source>
        <dbReference type="EMBL" id="MFM9610282.1"/>
    </source>
</evidence>
<evidence type="ECO:0000259" key="2">
    <source>
        <dbReference type="Pfam" id="PF13699"/>
    </source>
</evidence>
<dbReference type="RefSeq" id="WP_409121595.1">
    <property type="nucleotide sequence ID" value="NZ_JBJVNI010000008.1"/>
</dbReference>
<evidence type="ECO:0000256" key="1">
    <source>
        <dbReference type="SAM" id="MobiDB-lite"/>
    </source>
</evidence>
<dbReference type="EMBL" id="JBJVNI010000008">
    <property type="protein sequence ID" value="MFM9610282.1"/>
    <property type="molecule type" value="Genomic_DNA"/>
</dbReference>
<name>A0ABW9HQC2_9ACTN</name>
<gene>
    <name evidence="3" type="ORF">ACKI18_16420</name>
</gene>
<dbReference type="InterPro" id="IPR025295">
    <property type="entry name" value="eCIS_core_dom"/>
</dbReference>
<dbReference type="Pfam" id="PF13699">
    <property type="entry name" value="eCIS_core"/>
    <property type="match status" value="1"/>
</dbReference>
<dbReference type="Proteomes" id="UP001631957">
    <property type="component" value="Unassembled WGS sequence"/>
</dbReference>
<reference evidence="3 4" key="1">
    <citation type="submission" date="2024-12" db="EMBL/GenBank/DDBJ databases">
        <title>Forecasting of Potato common scab and diversities of Pathogenic streptomyces spp. in china.</title>
        <authorList>
            <person name="Handique U."/>
            <person name="Wu J."/>
        </authorList>
    </citation>
    <scope>NUCLEOTIDE SEQUENCE [LARGE SCALE GENOMIC DNA]</scope>
    <source>
        <strain evidence="3 4">ZRIMU1530</strain>
    </source>
</reference>
<feature type="compositionally biased region" description="Basic and acidic residues" evidence="1">
    <location>
        <begin position="167"/>
        <end position="180"/>
    </location>
</feature>
<feature type="region of interest" description="Disordered" evidence="1">
    <location>
        <begin position="596"/>
        <end position="628"/>
    </location>
</feature>
<keyword evidence="4" id="KW-1185">Reference proteome</keyword>
<proteinExistence type="predicted"/>
<sequence length="628" mass="67281">MYAKKEQPEAADGGRRAAGPVRAEGPVAGGALAPQALAPLQRAIGNAAVARMMRRREEAGSEAPPVQRSAVPDVLRSPGRPLAEPVRAEMEQRLGADFSDVRVHDDIAAQRSATEVGARAYTSGHHVVLGEGGGDRHTLAHELVHVVQQRSGPVSGTDNGAGLRVSDPSDRFEREAERTAHRVMSGPAPGAEPSGVAQRATGTSVQRAPGTAGGTAPGTRGERAPDAMAGSAPEAAVLPASEASLQRAPAAPLQRMDNGEDAQPAQQPAAPVNPLRDFAAATYTPGPSGAVGTVADGVRAATLRQIAWEEHWAPISAVCKKYHYTIAVRETGEFSIRRIAEGAKPKPHTILEKSIKPSSVRKEYGREGSQADPEAVLAWLAQEDLDGFVGHWGQGGLLGVRVDDPSQEVLDLGIVETGARGEEYVPITVLAPGGGPQLTAFRGIPNWQTYLYTGDYDLHEAYSLMGGMRGGGQIAEASQQKVNLLNRLNAGVANSSDVPVRREGTARLEGHGLHMEDSAYAMFQHGDQATYRMNQYLEAQAEGMRPVVAKLVKAVATESDEPMGWCRWGQWYVTMNKDEHKRLRKEWGLTVPNSWTDEVIDRTPGPRENPTATPEEKRKQYKTARYTS</sequence>
<feature type="region of interest" description="Disordered" evidence="1">
    <location>
        <begin position="150"/>
        <end position="270"/>
    </location>
</feature>